<dbReference type="GO" id="GO:0051607">
    <property type="term" value="P:defense response to virus"/>
    <property type="evidence" value="ECO:0007669"/>
    <property type="project" value="UniProtKB-UniRule"/>
</dbReference>
<feature type="binding site" evidence="10">
    <location>
        <position position="242"/>
    </location>
    <ligand>
        <name>Mn(2+)</name>
        <dbReference type="ChEBI" id="CHEBI:29035"/>
    </ligand>
</feature>
<dbReference type="EMBL" id="QKRX01000008">
    <property type="protein sequence ID" value="RAU17620.1"/>
    <property type="molecule type" value="Genomic_DNA"/>
</dbReference>
<evidence type="ECO:0000256" key="7">
    <source>
        <dbReference type="ARBA" id="ARBA00023125"/>
    </source>
</evidence>
<dbReference type="Gene3D" id="3.100.10.20">
    <property type="entry name" value="CRISPR-associated endonuclease Cas1, N-terminal domain"/>
    <property type="match status" value="1"/>
</dbReference>
<accession>A0A364NKU9</accession>
<keyword evidence="3 10" id="KW-0255">Endonuclease</keyword>
<comment type="caution">
    <text evidence="11">The sequence shown here is derived from an EMBL/GenBank/DDBJ whole genome shotgun (WGS) entry which is preliminary data.</text>
</comment>
<keyword evidence="12" id="KW-1185">Reference proteome</keyword>
<dbReference type="Proteomes" id="UP000250744">
    <property type="component" value="Unassembled WGS sequence"/>
</dbReference>
<dbReference type="GO" id="GO:0016787">
    <property type="term" value="F:hydrolase activity"/>
    <property type="evidence" value="ECO:0007669"/>
    <property type="project" value="UniProtKB-KW"/>
</dbReference>
<evidence type="ECO:0000256" key="9">
    <source>
        <dbReference type="ARBA" id="ARBA00038592"/>
    </source>
</evidence>
<evidence type="ECO:0000256" key="6">
    <source>
        <dbReference type="ARBA" id="ARBA00023118"/>
    </source>
</evidence>
<gene>
    <name evidence="10 11" type="primary">cas1</name>
    <name evidence="11" type="ORF">DN062_11465</name>
</gene>
<name>A0A364NKU9_9GAMM</name>
<organism evidence="11 12">
    <name type="scientific">Nitrincola tibetensis</name>
    <dbReference type="NCBI Taxonomy" id="2219697"/>
    <lineage>
        <taxon>Bacteria</taxon>
        <taxon>Pseudomonadati</taxon>
        <taxon>Pseudomonadota</taxon>
        <taxon>Gammaproteobacteria</taxon>
        <taxon>Oceanospirillales</taxon>
        <taxon>Oceanospirillaceae</taxon>
        <taxon>Nitrincola</taxon>
    </lineage>
</organism>
<dbReference type="Gene3D" id="1.20.120.920">
    <property type="entry name" value="CRISPR-associated endonuclease Cas1, C-terminal domain"/>
    <property type="match status" value="1"/>
</dbReference>
<dbReference type="EC" id="3.1.-.-" evidence="10"/>
<evidence type="ECO:0000256" key="2">
    <source>
        <dbReference type="ARBA" id="ARBA00022723"/>
    </source>
</evidence>
<feature type="binding site" evidence="10">
    <location>
        <position position="227"/>
    </location>
    <ligand>
        <name>Mn(2+)</name>
        <dbReference type="ChEBI" id="CHEBI:29035"/>
    </ligand>
</feature>
<proteinExistence type="inferred from homology"/>
<dbReference type="AlphaFoldDB" id="A0A364NKU9"/>
<dbReference type="InterPro" id="IPR042206">
    <property type="entry name" value="CRISPR-assoc_Cas1_C"/>
</dbReference>
<dbReference type="GO" id="GO:0004519">
    <property type="term" value="F:endonuclease activity"/>
    <property type="evidence" value="ECO:0007669"/>
    <property type="project" value="UniProtKB-UniRule"/>
</dbReference>
<evidence type="ECO:0000313" key="12">
    <source>
        <dbReference type="Proteomes" id="UP000250744"/>
    </source>
</evidence>
<keyword evidence="4 10" id="KW-0378">Hydrolase</keyword>
<dbReference type="PANTHER" id="PTHR34353">
    <property type="entry name" value="CRISPR-ASSOCIATED ENDONUCLEASE CAS1 1"/>
    <property type="match status" value="1"/>
</dbReference>
<dbReference type="RefSeq" id="WP_112159471.1">
    <property type="nucleotide sequence ID" value="NZ_QKRX01000008.1"/>
</dbReference>
<dbReference type="CDD" id="cd09634">
    <property type="entry name" value="Cas1_I-II-III"/>
    <property type="match status" value="1"/>
</dbReference>
<dbReference type="InterPro" id="IPR042211">
    <property type="entry name" value="CRISPR-assoc_Cas1_N"/>
</dbReference>
<keyword evidence="1 10" id="KW-0540">Nuclease</keyword>
<protein>
    <recommendedName>
        <fullName evidence="10">CRISPR-associated endonuclease Cas1</fullName>
        <ecNumber evidence="10">3.1.-.-</ecNumber>
    </recommendedName>
</protein>
<evidence type="ECO:0000256" key="4">
    <source>
        <dbReference type="ARBA" id="ARBA00022801"/>
    </source>
</evidence>
<keyword evidence="7 10" id="KW-0238">DNA-binding</keyword>
<sequence>MESLFIDRKDTTMDVQSSRLIIRIQGQPRPTSFPLNQLKFIVVSSYINLSSRVLLAFDKAGITLVLINPRQNGSWLICNGNRHGHVERRLLQYKAQLDEVHRVEMAKQLVSYKILTQYRALLRHGRRRKDLRYTIKTALSQLRERKRSLQSVYSLESIRGIEGAAASAYFNALTQIAPTEFGFKKRQRRPPKDPINALLSLTYTLAHSEAVRAIIGYGFDPTLGFLHDISYGRESLACDVMEVLRADIDSWVMKLLLEGYLKKSHFQYPDEERCILNKEGRAIFYPLYQSQSYRWRKRCRHLVKLGLHLSKLKINAPLDAINNDEHITQDHTDETEIIDF</sequence>
<comment type="similarity">
    <text evidence="10">Belongs to the CRISPR-associated endonuclease Cas1 family.</text>
</comment>
<dbReference type="NCBIfam" id="TIGR00287">
    <property type="entry name" value="cas1"/>
    <property type="match status" value="1"/>
</dbReference>
<dbReference type="InterPro" id="IPR002729">
    <property type="entry name" value="CRISPR-assoc_Cas1"/>
</dbReference>
<dbReference type="Pfam" id="PF01867">
    <property type="entry name" value="Cas_Cas1"/>
    <property type="match status" value="1"/>
</dbReference>
<dbReference type="GO" id="GO:0043571">
    <property type="term" value="P:maintenance of CRISPR repeat elements"/>
    <property type="evidence" value="ECO:0007669"/>
    <property type="project" value="UniProtKB-UniRule"/>
</dbReference>
<dbReference type="InterPro" id="IPR050646">
    <property type="entry name" value="Cas1"/>
</dbReference>
<keyword evidence="2 10" id="KW-0479">Metal-binding</keyword>
<dbReference type="HAMAP" id="MF_01470">
    <property type="entry name" value="Cas1"/>
    <property type="match status" value="1"/>
</dbReference>
<evidence type="ECO:0000256" key="1">
    <source>
        <dbReference type="ARBA" id="ARBA00022722"/>
    </source>
</evidence>
<comment type="subunit">
    <text evidence="9 10">Homodimer, forms a heterotetramer with a Cas2 homodimer.</text>
</comment>
<dbReference type="PANTHER" id="PTHR34353:SF2">
    <property type="entry name" value="CRISPR-ASSOCIATED ENDONUCLEASE CAS1 1"/>
    <property type="match status" value="1"/>
</dbReference>
<comment type="cofactor">
    <cofactor evidence="10">
        <name>Mg(2+)</name>
        <dbReference type="ChEBI" id="CHEBI:18420"/>
    </cofactor>
    <cofactor evidence="10">
        <name>Mn(2+)</name>
        <dbReference type="ChEBI" id="CHEBI:29035"/>
    </cofactor>
</comment>
<dbReference type="OrthoDB" id="9803119at2"/>
<dbReference type="GO" id="GO:0046872">
    <property type="term" value="F:metal ion binding"/>
    <property type="evidence" value="ECO:0007669"/>
    <property type="project" value="UniProtKB-UniRule"/>
</dbReference>
<dbReference type="GO" id="GO:0003677">
    <property type="term" value="F:DNA binding"/>
    <property type="evidence" value="ECO:0007669"/>
    <property type="project" value="UniProtKB-KW"/>
</dbReference>
<comment type="function">
    <text evidence="10">CRISPR (clustered regularly interspaced short palindromic repeat), is an adaptive immune system that provides protection against mobile genetic elements (viruses, transposable elements and conjugative plasmids). CRISPR clusters contain spacers, sequences complementary to antecedent mobile elements, and target invading nucleic acids. CRISPR clusters are transcribed and processed into CRISPR RNA (crRNA). Acts as a dsDNA endonuclease. Involved in the integration of spacer DNA into the CRISPR cassette.</text>
</comment>
<keyword evidence="5 10" id="KW-0460">Magnesium</keyword>
<evidence type="ECO:0000256" key="5">
    <source>
        <dbReference type="ARBA" id="ARBA00022842"/>
    </source>
</evidence>
<evidence type="ECO:0000256" key="10">
    <source>
        <dbReference type="HAMAP-Rule" id="MF_01470"/>
    </source>
</evidence>
<evidence type="ECO:0000313" key="11">
    <source>
        <dbReference type="EMBL" id="RAU17620.1"/>
    </source>
</evidence>
<evidence type="ECO:0000256" key="3">
    <source>
        <dbReference type="ARBA" id="ARBA00022759"/>
    </source>
</evidence>
<reference evidence="11 12" key="1">
    <citation type="submission" date="2018-06" db="EMBL/GenBank/DDBJ databases">
        <title>Nitrincola tibetense sp. nov., isolated from Lake XuguoCo on Tibetan Plateau.</title>
        <authorList>
            <person name="Xing P."/>
        </authorList>
    </citation>
    <scope>NUCLEOTIDE SEQUENCE [LARGE SCALE GENOMIC DNA]</scope>
    <source>
        <strain evidence="12">xg18</strain>
    </source>
</reference>
<feature type="binding site" evidence="10">
    <location>
        <position position="162"/>
    </location>
    <ligand>
        <name>Mn(2+)</name>
        <dbReference type="ChEBI" id="CHEBI:29035"/>
    </ligand>
</feature>
<keyword evidence="8 10" id="KW-0464">Manganese</keyword>
<keyword evidence="6 10" id="KW-0051">Antiviral defense</keyword>
<evidence type="ECO:0000256" key="8">
    <source>
        <dbReference type="ARBA" id="ARBA00023211"/>
    </source>
</evidence>